<organism evidence="8 9">
    <name type="scientific">Polypedilum vanderplanki</name>
    <name type="common">Sleeping chironomid midge</name>
    <dbReference type="NCBI Taxonomy" id="319348"/>
    <lineage>
        <taxon>Eukaryota</taxon>
        <taxon>Metazoa</taxon>
        <taxon>Ecdysozoa</taxon>
        <taxon>Arthropoda</taxon>
        <taxon>Hexapoda</taxon>
        <taxon>Insecta</taxon>
        <taxon>Pterygota</taxon>
        <taxon>Neoptera</taxon>
        <taxon>Endopterygota</taxon>
        <taxon>Diptera</taxon>
        <taxon>Nematocera</taxon>
        <taxon>Chironomoidea</taxon>
        <taxon>Chironomidae</taxon>
        <taxon>Chironominae</taxon>
        <taxon>Polypedilum</taxon>
        <taxon>Polypedilum</taxon>
    </lineage>
</organism>
<dbReference type="GO" id="GO:0016020">
    <property type="term" value="C:membrane"/>
    <property type="evidence" value="ECO:0007669"/>
    <property type="project" value="UniProtKB-SubCell"/>
</dbReference>
<feature type="transmembrane region" description="Helical" evidence="6">
    <location>
        <begin position="199"/>
        <end position="220"/>
    </location>
</feature>
<evidence type="ECO:0000256" key="4">
    <source>
        <dbReference type="ARBA" id="ARBA00023136"/>
    </source>
</evidence>
<evidence type="ECO:0000256" key="1">
    <source>
        <dbReference type="ARBA" id="ARBA00004141"/>
    </source>
</evidence>
<feature type="transmembrane region" description="Helical" evidence="6">
    <location>
        <begin position="12"/>
        <end position="32"/>
    </location>
</feature>
<evidence type="ECO:0000256" key="3">
    <source>
        <dbReference type="ARBA" id="ARBA00022989"/>
    </source>
</evidence>
<dbReference type="Proteomes" id="UP001107558">
    <property type="component" value="Chromosome 4"/>
</dbReference>
<evidence type="ECO:0000313" key="9">
    <source>
        <dbReference type="Proteomes" id="UP001107558"/>
    </source>
</evidence>
<feature type="transmembrane region" description="Helical" evidence="6">
    <location>
        <begin position="106"/>
        <end position="126"/>
    </location>
</feature>
<dbReference type="InterPro" id="IPR020846">
    <property type="entry name" value="MFS_dom"/>
</dbReference>
<dbReference type="EMBL" id="JADBJN010000004">
    <property type="protein sequence ID" value="KAG5668431.1"/>
    <property type="molecule type" value="Genomic_DNA"/>
</dbReference>
<feature type="region of interest" description="Disordered" evidence="5">
    <location>
        <begin position="456"/>
        <end position="476"/>
    </location>
</feature>
<reference evidence="8" key="1">
    <citation type="submission" date="2021-03" db="EMBL/GenBank/DDBJ databases">
        <title>Chromosome level genome of the anhydrobiotic midge Polypedilum vanderplanki.</title>
        <authorList>
            <person name="Yoshida Y."/>
            <person name="Kikawada T."/>
            <person name="Gusev O."/>
        </authorList>
    </citation>
    <scope>NUCLEOTIDE SEQUENCE</scope>
    <source>
        <strain evidence="8">NIAS01</strain>
        <tissue evidence="8">Whole body or cell culture</tissue>
    </source>
</reference>
<feature type="transmembrane region" description="Helical" evidence="6">
    <location>
        <begin position="356"/>
        <end position="377"/>
    </location>
</feature>
<feature type="transmembrane region" description="Helical" evidence="6">
    <location>
        <begin position="138"/>
        <end position="159"/>
    </location>
</feature>
<dbReference type="PANTHER" id="PTHR23507">
    <property type="entry name" value="ZGC:174356"/>
    <property type="match status" value="1"/>
</dbReference>
<evidence type="ECO:0000313" key="8">
    <source>
        <dbReference type="EMBL" id="KAG5668431.1"/>
    </source>
</evidence>
<feature type="domain" description="Major facilitator superfamily (MFS) profile" evidence="7">
    <location>
        <begin position="12"/>
        <end position="446"/>
    </location>
</feature>
<dbReference type="SUPFAM" id="SSF103473">
    <property type="entry name" value="MFS general substrate transporter"/>
    <property type="match status" value="1"/>
</dbReference>
<dbReference type="OrthoDB" id="3026777at2759"/>
<evidence type="ECO:0000256" key="5">
    <source>
        <dbReference type="SAM" id="MobiDB-lite"/>
    </source>
</evidence>
<feature type="transmembrane region" description="Helical" evidence="6">
    <location>
        <begin position="299"/>
        <end position="321"/>
    </location>
</feature>
<feature type="transmembrane region" description="Helical" evidence="6">
    <location>
        <begin position="421"/>
        <end position="443"/>
    </location>
</feature>
<keyword evidence="4 6" id="KW-0472">Membrane</keyword>
<keyword evidence="9" id="KW-1185">Reference proteome</keyword>
<sequence>MQIVRNITVEPLLPLYIIANVLTAFAAQNLYLDKACRVNLKFSDEVCEALERRNTKNFTAEEIEVQKLVANMNGWKMILQTFIPCVLILFIGSWSDRNGRRKPCMMIPIFGELVSSAGLILNAYYKDWSMEVAGLTEALFEGITGGWATMLMGAFSYIADVTSEERRTFRIGIANTFFSIGMPIASAAGGFLIKQIGFLWVFIISVIIHLIAFLYALFVLKEPAIKTEVSKSKKQNCIIDFFDPTNTIETFKIGFKRGRRIKIAVLLILVIIVVGPMHGEQSVVYLFTRLKFNWNEVNFGIYQTFSTVVTMSGTFLALVILSRILKIHDALIGIIASLSKIAASFVYAFAMTPFMFYFGPVTEFIHYVSFIAMRSIASKIVEQNERGRLNSLVGLIEALAPSIYAPMYSQIYTATITTFPGAFYLVGGGLKIFAVLIFSWMYLNYRQLKKVNQSNESLPNIDQRKNENEIDSSTTSISSTIGDALSVHV</sequence>
<feature type="transmembrane region" description="Helical" evidence="6">
    <location>
        <begin position="261"/>
        <end position="279"/>
    </location>
</feature>
<dbReference type="InterPro" id="IPR036259">
    <property type="entry name" value="MFS_trans_sf"/>
</dbReference>
<protein>
    <recommendedName>
        <fullName evidence="7">Major facilitator superfamily (MFS) profile domain-containing protein</fullName>
    </recommendedName>
</protein>
<evidence type="ECO:0000256" key="2">
    <source>
        <dbReference type="ARBA" id="ARBA00022692"/>
    </source>
</evidence>
<evidence type="ECO:0000256" key="6">
    <source>
        <dbReference type="SAM" id="Phobius"/>
    </source>
</evidence>
<comment type="caution">
    <text evidence="8">The sequence shown here is derived from an EMBL/GenBank/DDBJ whole genome shotgun (WGS) entry which is preliminary data.</text>
</comment>
<dbReference type="AlphaFoldDB" id="A0A9J6BFQ6"/>
<name>A0A9J6BFQ6_POLVA</name>
<evidence type="ECO:0000259" key="7">
    <source>
        <dbReference type="PROSITE" id="PS50850"/>
    </source>
</evidence>
<dbReference type="PROSITE" id="PS50850">
    <property type="entry name" value="MFS"/>
    <property type="match status" value="1"/>
</dbReference>
<keyword evidence="2 6" id="KW-0812">Transmembrane</keyword>
<dbReference type="InterPro" id="IPR011701">
    <property type="entry name" value="MFS"/>
</dbReference>
<accession>A0A9J6BFQ6</accession>
<dbReference type="GO" id="GO:0022857">
    <property type="term" value="F:transmembrane transporter activity"/>
    <property type="evidence" value="ECO:0007669"/>
    <property type="project" value="InterPro"/>
</dbReference>
<proteinExistence type="predicted"/>
<feature type="transmembrane region" description="Helical" evidence="6">
    <location>
        <begin position="330"/>
        <end position="350"/>
    </location>
</feature>
<feature type="transmembrane region" description="Helical" evidence="6">
    <location>
        <begin position="171"/>
        <end position="193"/>
    </location>
</feature>
<dbReference type="Gene3D" id="1.20.1250.20">
    <property type="entry name" value="MFS general substrate transporter like domains"/>
    <property type="match status" value="1"/>
</dbReference>
<feature type="transmembrane region" description="Helical" evidence="6">
    <location>
        <begin position="77"/>
        <end position="94"/>
    </location>
</feature>
<dbReference type="PANTHER" id="PTHR23507:SF1">
    <property type="entry name" value="FI18259P1-RELATED"/>
    <property type="match status" value="1"/>
</dbReference>
<gene>
    <name evidence="8" type="ORF">PVAND_016371</name>
</gene>
<comment type="subcellular location">
    <subcellularLocation>
        <location evidence="1">Membrane</location>
        <topology evidence="1">Multi-pass membrane protein</topology>
    </subcellularLocation>
</comment>
<dbReference type="Pfam" id="PF07690">
    <property type="entry name" value="MFS_1"/>
    <property type="match status" value="1"/>
</dbReference>
<keyword evidence="3 6" id="KW-1133">Transmembrane helix</keyword>
<feature type="transmembrane region" description="Helical" evidence="6">
    <location>
        <begin position="389"/>
        <end position="409"/>
    </location>
</feature>